<dbReference type="EMBL" id="AKHW03006853">
    <property type="protein sequence ID" value="KYO17833.1"/>
    <property type="molecule type" value="Genomic_DNA"/>
</dbReference>
<dbReference type="Proteomes" id="UP000050525">
    <property type="component" value="Unassembled WGS sequence"/>
</dbReference>
<reference evidence="1 2" key="1">
    <citation type="journal article" date="2012" name="Genome Biol.">
        <title>Sequencing three crocodilian genomes to illuminate the evolution of archosaurs and amniotes.</title>
        <authorList>
            <person name="St John J.A."/>
            <person name="Braun E.L."/>
            <person name="Isberg S.R."/>
            <person name="Miles L.G."/>
            <person name="Chong A.Y."/>
            <person name="Gongora J."/>
            <person name="Dalzell P."/>
            <person name="Moran C."/>
            <person name="Bed'hom B."/>
            <person name="Abzhanov A."/>
            <person name="Burgess S.C."/>
            <person name="Cooksey A.M."/>
            <person name="Castoe T.A."/>
            <person name="Crawford N.G."/>
            <person name="Densmore L.D."/>
            <person name="Drew J.C."/>
            <person name="Edwards S.V."/>
            <person name="Faircloth B.C."/>
            <person name="Fujita M.K."/>
            <person name="Greenwold M.J."/>
            <person name="Hoffmann F.G."/>
            <person name="Howard J.M."/>
            <person name="Iguchi T."/>
            <person name="Janes D.E."/>
            <person name="Khan S.Y."/>
            <person name="Kohno S."/>
            <person name="de Koning A.J."/>
            <person name="Lance S.L."/>
            <person name="McCarthy F.M."/>
            <person name="McCormack J.E."/>
            <person name="Merchant M.E."/>
            <person name="Peterson D.G."/>
            <person name="Pollock D.D."/>
            <person name="Pourmand N."/>
            <person name="Raney B.J."/>
            <person name="Roessler K.A."/>
            <person name="Sanford J.R."/>
            <person name="Sawyer R.H."/>
            <person name="Schmidt C.J."/>
            <person name="Triplett E.W."/>
            <person name="Tuberville T.D."/>
            <person name="Venegas-Anaya M."/>
            <person name="Howard J.T."/>
            <person name="Jarvis E.D."/>
            <person name="Guillette L.J.Jr."/>
            <person name="Glenn T.C."/>
            <person name="Green R.E."/>
            <person name="Ray D.A."/>
        </authorList>
    </citation>
    <scope>NUCLEOTIDE SEQUENCE [LARGE SCALE GENOMIC DNA]</scope>
    <source>
        <strain evidence="1">KSC_2009_1</strain>
    </source>
</reference>
<comment type="caution">
    <text evidence="1">The sequence shown here is derived from an EMBL/GenBank/DDBJ whole genome shotgun (WGS) entry which is preliminary data.</text>
</comment>
<sequence length="89" mass="9584">MGPGVLRADTLPVASVERAREDESLLTTSASSLLVLCPLQDLSTPPSLSEDRAEASDKAESWLSHLKETVCATVRQEIMEAVAAYENKP</sequence>
<protein>
    <submittedName>
        <fullName evidence="1">Uncharacterized protein</fullName>
    </submittedName>
</protein>
<evidence type="ECO:0000313" key="2">
    <source>
        <dbReference type="Proteomes" id="UP000050525"/>
    </source>
</evidence>
<accession>A0A151M003</accession>
<name>A0A151M003_ALLMI</name>
<gene>
    <name evidence="1" type="ORF">Y1Q_0011501</name>
</gene>
<organism evidence="1 2">
    <name type="scientific">Alligator mississippiensis</name>
    <name type="common">American alligator</name>
    <dbReference type="NCBI Taxonomy" id="8496"/>
    <lineage>
        <taxon>Eukaryota</taxon>
        <taxon>Metazoa</taxon>
        <taxon>Chordata</taxon>
        <taxon>Craniata</taxon>
        <taxon>Vertebrata</taxon>
        <taxon>Euteleostomi</taxon>
        <taxon>Archelosauria</taxon>
        <taxon>Archosauria</taxon>
        <taxon>Crocodylia</taxon>
        <taxon>Alligatoridae</taxon>
        <taxon>Alligatorinae</taxon>
        <taxon>Alligator</taxon>
    </lineage>
</organism>
<dbReference type="AlphaFoldDB" id="A0A151M003"/>
<evidence type="ECO:0000313" key="1">
    <source>
        <dbReference type="EMBL" id="KYO17833.1"/>
    </source>
</evidence>
<keyword evidence="2" id="KW-1185">Reference proteome</keyword>
<proteinExistence type="predicted"/>